<dbReference type="GO" id="GO:0005737">
    <property type="term" value="C:cytoplasm"/>
    <property type="evidence" value="ECO:0007669"/>
    <property type="project" value="TreeGrafter"/>
</dbReference>
<sequence length="413" mass="46218">MSVLKQLLVQCRVGGVQAAVLENRVLADYASERQDPEQPGRTQPGAVLGNIYRGKVVNVLPGMQAAFLDIGLAKNAFLYIDDVLGVAQGKNQNKEKPSIRDVLRIGQELTVQVIREASGVKGARVTMHVSLPGRWLVYMPSAGYVGVSRKIDDEKKRERLRLFGERMRLAEEGVILRTAAAEVMDAALSDDLSSLRERWQKIAGLAKQRKAPAELHQEAGLIYRIVRDMLTADTDEIWVDEEAIFEQTVALVREMAPGSERKVKLYPAASKASLFAHHDVDRQTESAFSRIVQLASGGYIVWDETEALTVIDVNTGKFIGTDKLEDTLYRTNSEAAEAIARLLRLRDTGGIIIIDFIDMEEEMNRQRISQQLEELVRRDRSRCTVVGWTRLGLMEITRKKARATAASFYPIRP</sequence>
<keyword evidence="5" id="KW-0694">RNA-binding</keyword>
<dbReference type="GO" id="GO:0046872">
    <property type="term" value="F:metal ion binding"/>
    <property type="evidence" value="ECO:0007669"/>
    <property type="project" value="UniProtKB-KW"/>
</dbReference>
<feature type="domain" description="S1 motif" evidence="6">
    <location>
        <begin position="49"/>
        <end position="130"/>
    </location>
</feature>
<evidence type="ECO:0000313" key="8">
    <source>
        <dbReference type="Proteomes" id="UP000005387"/>
    </source>
</evidence>
<accession>E0IDV8</accession>
<dbReference type="RefSeq" id="WP_006039835.1">
    <property type="nucleotide sequence ID" value="NZ_AEDD01000011.1"/>
</dbReference>
<dbReference type="InterPro" id="IPR003029">
    <property type="entry name" value="S1_domain"/>
</dbReference>
<evidence type="ECO:0000259" key="6">
    <source>
        <dbReference type="PROSITE" id="PS50126"/>
    </source>
</evidence>
<evidence type="ECO:0000313" key="7">
    <source>
        <dbReference type="EMBL" id="EFM09312.1"/>
    </source>
</evidence>
<dbReference type="InterPro" id="IPR012340">
    <property type="entry name" value="NA-bd_OB-fold"/>
</dbReference>
<dbReference type="NCBIfam" id="TIGR00757">
    <property type="entry name" value="RNaseEG"/>
    <property type="match status" value="1"/>
</dbReference>
<dbReference type="Pfam" id="PF10150">
    <property type="entry name" value="RNase_E_G"/>
    <property type="match status" value="1"/>
</dbReference>
<keyword evidence="8" id="KW-1185">Reference proteome</keyword>
<dbReference type="STRING" id="717606.PaecuDRAFT_3849"/>
<dbReference type="AlphaFoldDB" id="E0IDV8"/>
<dbReference type="CDD" id="cd04453">
    <property type="entry name" value="S1_RNase_E"/>
    <property type="match status" value="1"/>
</dbReference>
<evidence type="ECO:0000256" key="5">
    <source>
        <dbReference type="ARBA" id="ARBA00022884"/>
    </source>
</evidence>
<keyword evidence="2" id="KW-0479">Metal-binding</keyword>
<dbReference type="GO" id="GO:0003723">
    <property type="term" value="F:RNA binding"/>
    <property type="evidence" value="ECO:0007669"/>
    <property type="project" value="UniProtKB-KW"/>
</dbReference>
<keyword evidence="4" id="KW-0460">Magnesium</keyword>
<protein>
    <submittedName>
        <fullName evidence="7">Ribonuclease, Rne/Rng family</fullName>
    </submittedName>
</protein>
<evidence type="ECO:0000256" key="2">
    <source>
        <dbReference type="ARBA" id="ARBA00022723"/>
    </source>
</evidence>
<reference evidence="7 8" key="1">
    <citation type="submission" date="2010-07" db="EMBL/GenBank/DDBJ databases">
        <title>The draft genome of Paenibacillus curdlanolyticus YK9.</title>
        <authorList>
            <consortium name="US DOE Joint Genome Institute (JGI-PGF)"/>
            <person name="Lucas S."/>
            <person name="Copeland A."/>
            <person name="Lapidus A."/>
            <person name="Cheng J.-F."/>
            <person name="Bruce D."/>
            <person name="Goodwin L."/>
            <person name="Pitluck S."/>
            <person name="Land M.L."/>
            <person name="Hauser L."/>
            <person name="Chang Y.-J."/>
            <person name="Jeffries C."/>
            <person name="Anderson I.J."/>
            <person name="Johnson E."/>
            <person name="Loganathan U."/>
            <person name="Mulhopadhyay B."/>
            <person name="Kyrpides N."/>
            <person name="Woyke T.J."/>
        </authorList>
    </citation>
    <scope>NUCLEOTIDE SEQUENCE [LARGE SCALE GENOMIC DNA]</scope>
    <source>
        <strain evidence="7 8">YK9</strain>
    </source>
</reference>
<organism evidence="7 8">
    <name type="scientific">Paenibacillus curdlanolyticus YK9</name>
    <dbReference type="NCBI Taxonomy" id="717606"/>
    <lineage>
        <taxon>Bacteria</taxon>
        <taxon>Bacillati</taxon>
        <taxon>Bacillota</taxon>
        <taxon>Bacilli</taxon>
        <taxon>Bacillales</taxon>
        <taxon>Paenibacillaceae</taxon>
        <taxon>Paenibacillus</taxon>
    </lineage>
</organism>
<gene>
    <name evidence="7" type="ORF">PaecuDRAFT_3849</name>
</gene>
<dbReference type="SMART" id="SM00316">
    <property type="entry name" value="S1"/>
    <property type="match status" value="1"/>
</dbReference>
<name>E0IDV8_9BACL</name>
<dbReference type="EMBL" id="AEDD01000011">
    <property type="protein sequence ID" value="EFM09312.1"/>
    <property type="molecule type" value="Genomic_DNA"/>
</dbReference>
<dbReference type="GO" id="GO:0004540">
    <property type="term" value="F:RNA nuclease activity"/>
    <property type="evidence" value="ECO:0007669"/>
    <property type="project" value="InterPro"/>
</dbReference>
<dbReference type="PROSITE" id="PS50126">
    <property type="entry name" value="S1"/>
    <property type="match status" value="1"/>
</dbReference>
<dbReference type="eggNOG" id="COG1530">
    <property type="taxonomic scope" value="Bacteria"/>
</dbReference>
<dbReference type="PANTHER" id="PTHR30001">
    <property type="entry name" value="RIBONUCLEASE"/>
    <property type="match status" value="1"/>
</dbReference>
<dbReference type="Gene3D" id="2.40.50.140">
    <property type="entry name" value="Nucleic acid-binding proteins"/>
    <property type="match status" value="1"/>
</dbReference>
<evidence type="ECO:0000256" key="3">
    <source>
        <dbReference type="ARBA" id="ARBA00022801"/>
    </source>
</evidence>
<dbReference type="GO" id="GO:0016787">
    <property type="term" value="F:hydrolase activity"/>
    <property type="evidence" value="ECO:0007669"/>
    <property type="project" value="UniProtKB-KW"/>
</dbReference>
<comment type="cofactor">
    <cofactor evidence="1">
        <name>Mg(2+)</name>
        <dbReference type="ChEBI" id="CHEBI:18420"/>
    </cofactor>
</comment>
<dbReference type="GO" id="GO:0006364">
    <property type="term" value="P:rRNA processing"/>
    <property type="evidence" value="ECO:0007669"/>
    <property type="project" value="TreeGrafter"/>
</dbReference>
<evidence type="ECO:0000256" key="1">
    <source>
        <dbReference type="ARBA" id="ARBA00001946"/>
    </source>
</evidence>
<dbReference type="InterPro" id="IPR019307">
    <property type="entry name" value="RNA-bd_AU-1/RNase_E/G"/>
</dbReference>
<dbReference type="PANTHER" id="PTHR30001:SF0">
    <property type="entry name" value="RIBONUCLEASE G"/>
    <property type="match status" value="1"/>
</dbReference>
<dbReference type="InterPro" id="IPR004659">
    <property type="entry name" value="RNase_E/G"/>
</dbReference>
<dbReference type="Proteomes" id="UP000005387">
    <property type="component" value="Unassembled WGS sequence"/>
</dbReference>
<keyword evidence="3" id="KW-0378">Hydrolase</keyword>
<evidence type="ECO:0000256" key="4">
    <source>
        <dbReference type="ARBA" id="ARBA00022842"/>
    </source>
</evidence>
<dbReference type="SUPFAM" id="SSF50249">
    <property type="entry name" value="Nucleic acid-binding proteins"/>
    <property type="match status" value="1"/>
</dbReference>
<proteinExistence type="predicted"/>